<evidence type="ECO:0008006" key="3">
    <source>
        <dbReference type="Google" id="ProtNLM"/>
    </source>
</evidence>
<sequence length="80" mass="8904">MSRPKLVVTADGRDVLASMGSVADCFDNALAETFFAMLKTELVYTKAWPSRHELKMERVLLHRRLLQPPPGAQPSGQPQP</sequence>
<keyword evidence="2" id="KW-1185">Reference proteome</keyword>
<organism evidence="1 2">
    <name type="scientific">Catellatospora bangladeshensis</name>
    <dbReference type="NCBI Taxonomy" id="310355"/>
    <lineage>
        <taxon>Bacteria</taxon>
        <taxon>Bacillati</taxon>
        <taxon>Actinomycetota</taxon>
        <taxon>Actinomycetes</taxon>
        <taxon>Micromonosporales</taxon>
        <taxon>Micromonosporaceae</taxon>
        <taxon>Catellatospora</taxon>
    </lineage>
</organism>
<protein>
    <recommendedName>
        <fullName evidence="3">Integrase catalytic domain-containing protein</fullName>
    </recommendedName>
</protein>
<accession>A0A8J3JQD5</accession>
<comment type="caution">
    <text evidence="1">The sequence shown here is derived from an EMBL/GenBank/DDBJ whole genome shotgun (WGS) entry which is preliminary data.</text>
</comment>
<proteinExistence type="predicted"/>
<dbReference type="AlphaFoldDB" id="A0A8J3JQD5"/>
<reference evidence="1 2" key="1">
    <citation type="submission" date="2021-01" db="EMBL/GenBank/DDBJ databases">
        <title>Whole genome shotgun sequence of Catellatospora bangladeshensis NBRC 107357.</title>
        <authorList>
            <person name="Komaki H."/>
            <person name="Tamura T."/>
        </authorList>
    </citation>
    <scope>NUCLEOTIDE SEQUENCE [LARGE SCALE GENOMIC DNA]</scope>
    <source>
        <strain evidence="1 2">NBRC 107357</strain>
    </source>
</reference>
<dbReference type="RefSeq" id="WP_376819332.1">
    <property type="nucleotide sequence ID" value="NZ_JBHTGC010000001.1"/>
</dbReference>
<evidence type="ECO:0000313" key="2">
    <source>
        <dbReference type="Proteomes" id="UP000601223"/>
    </source>
</evidence>
<dbReference type="EMBL" id="BONF01000017">
    <property type="protein sequence ID" value="GIF81964.1"/>
    <property type="molecule type" value="Genomic_DNA"/>
</dbReference>
<gene>
    <name evidence="1" type="ORF">Cba03nite_33130</name>
</gene>
<name>A0A8J3JQD5_9ACTN</name>
<evidence type="ECO:0000313" key="1">
    <source>
        <dbReference type="EMBL" id="GIF81964.1"/>
    </source>
</evidence>
<dbReference type="Proteomes" id="UP000601223">
    <property type="component" value="Unassembled WGS sequence"/>
</dbReference>